<dbReference type="Proteomes" id="UP001283361">
    <property type="component" value="Unassembled WGS sequence"/>
</dbReference>
<gene>
    <name evidence="1" type="ORF">RRG08_014399</name>
</gene>
<accession>A0AAE1D640</accession>
<comment type="caution">
    <text evidence="1">The sequence shown here is derived from an EMBL/GenBank/DDBJ whole genome shotgun (WGS) entry which is preliminary data.</text>
</comment>
<dbReference type="EMBL" id="JAWDGP010005317">
    <property type="protein sequence ID" value="KAK3757843.1"/>
    <property type="molecule type" value="Genomic_DNA"/>
</dbReference>
<organism evidence="1 2">
    <name type="scientific">Elysia crispata</name>
    <name type="common">lettuce slug</name>
    <dbReference type="NCBI Taxonomy" id="231223"/>
    <lineage>
        <taxon>Eukaryota</taxon>
        <taxon>Metazoa</taxon>
        <taxon>Spiralia</taxon>
        <taxon>Lophotrochozoa</taxon>
        <taxon>Mollusca</taxon>
        <taxon>Gastropoda</taxon>
        <taxon>Heterobranchia</taxon>
        <taxon>Euthyneura</taxon>
        <taxon>Panpulmonata</taxon>
        <taxon>Sacoglossa</taxon>
        <taxon>Placobranchoidea</taxon>
        <taxon>Plakobranchidae</taxon>
        <taxon>Elysia</taxon>
    </lineage>
</organism>
<dbReference type="AlphaFoldDB" id="A0AAE1D640"/>
<sequence length="255" mass="28601">MPKRERSAVHFWAYCQIGDFAEWAICDTCDQMSFQITASSGSLEHNAREGISFSSFLVRDISLAMFHFVLVCSLEFCALYEKEKGGRLVVINIDRSAKPIQTTGRPSTIETESDWSLTGSPHRIPMKVNNCALGLLRSVMFNEQVRLIIIKDNKSEGGVSLQQSQSVDCLTPRYKQHRPASLSITELHVMRKTVHAANLCLHTCRGRSSPSQRLTSTPNGCYRFGFSHCLEVEDKALVWEVIGSLDEGWDLNLVA</sequence>
<name>A0AAE1D640_9GAST</name>
<protein>
    <submittedName>
        <fullName evidence="1">Uncharacterized protein</fullName>
    </submittedName>
</protein>
<keyword evidence="2" id="KW-1185">Reference proteome</keyword>
<proteinExistence type="predicted"/>
<evidence type="ECO:0000313" key="1">
    <source>
        <dbReference type="EMBL" id="KAK3757843.1"/>
    </source>
</evidence>
<reference evidence="1" key="1">
    <citation type="journal article" date="2023" name="G3 (Bethesda)">
        <title>A reference genome for the long-term kleptoplast-retaining sea slug Elysia crispata morphotype clarki.</title>
        <authorList>
            <person name="Eastman K.E."/>
            <person name="Pendleton A.L."/>
            <person name="Shaikh M.A."/>
            <person name="Suttiyut T."/>
            <person name="Ogas R."/>
            <person name="Tomko P."/>
            <person name="Gavelis G."/>
            <person name="Widhalm J.R."/>
            <person name="Wisecaver J.H."/>
        </authorList>
    </citation>
    <scope>NUCLEOTIDE SEQUENCE</scope>
    <source>
        <strain evidence="1">ECLA1</strain>
    </source>
</reference>
<evidence type="ECO:0000313" key="2">
    <source>
        <dbReference type="Proteomes" id="UP001283361"/>
    </source>
</evidence>